<dbReference type="RefSeq" id="WP_248941215.1">
    <property type="nucleotide sequence ID" value="NZ_JAKIKS010000065.1"/>
</dbReference>
<dbReference type="Pfam" id="PF00291">
    <property type="entry name" value="PALP"/>
    <property type="match status" value="1"/>
</dbReference>
<sequence>MQYLCMLCQKKHLASPTQIKCDCGGALWLNDSSLGLTKRDIISHDFTLWRYCKAYPINREDVQVSFDETITPMPQLEWDNTPIFAKMDSLMPTGSFKARGAAIVINYLKKQGIDCFAEDSSGNGGSAYAGYCAKGGLKLNVFIPAGTAAGKVVQTKMYGANCIEIEGSRADVANAAIDSIHTHGSYYVGHNWHPLFIEGVKSIAYEIWEQNNYQAPDNIVAPAGNGSLIAGAYLGFKALLQQGEITKMPRLFGIQSAAVNPFVKQFNHDTSPVAPKNTIAEGIRIMRSSRITEIIQFVRETHGQFISVSESQIKDALFKMGQKGFFIEPTSATAFAGISKLISAGVIKPDEKTVGVITGHGLKATDNISSLMNEK</sequence>
<reference evidence="5 6" key="1">
    <citation type="submission" date="2022-01" db="EMBL/GenBank/DDBJ databases">
        <title>Whole genome-based taxonomy of the Shewanellaceae.</title>
        <authorList>
            <person name="Martin-Rodriguez A.J."/>
        </authorList>
    </citation>
    <scope>NUCLEOTIDE SEQUENCE [LARGE SCALE GENOMIC DNA]</scope>
    <source>
        <strain evidence="5 6">DSM 17177</strain>
    </source>
</reference>
<dbReference type="PROSITE" id="PS00165">
    <property type="entry name" value="DEHYDRATASE_SER_THR"/>
    <property type="match status" value="1"/>
</dbReference>
<dbReference type="InterPro" id="IPR036052">
    <property type="entry name" value="TrpB-like_PALP_sf"/>
</dbReference>
<keyword evidence="6" id="KW-1185">Reference proteome</keyword>
<comment type="caution">
    <text evidence="5">The sequence shown here is derived from an EMBL/GenBank/DDBJ whole genome shotgun (WGS) entry which is preliminary data.</text>
</comment>
<dbReference type="Gene3D" id="3.40.50.1100">
    <property type="match status" value="2"/>
</dbReference>
<proteinExistence type="predicted"/>
<accession>A0ABT0LDV3</accession>
<dbReference type="InterPro" id="IPR001926">
    <property type="entry name" value="TrpB-like_PALP"/>
</dbReference>
<organism evidence="5 6">
    <name type="scientific">Shewanella surugensis</name>
    <dbReference type="NCBI Taxonomy" id="212020"/>
    <lineage>
        <taxon>Bacteria</taxon>
        <taxon>Pseudomonadati</taxon>
        <taxon>Pseudomonadota</taxon>
        <taxon>Gammaproteobacteria</taxon>
        <taxon>Alteromonadales</taxon>
        <taxon>Shewanellaceae</taxon>
        <taxon>Shewanella</taxon>
    </lineage>
</organism>
<evidence type="ECO:0000256" key="1">
    <source>
        <dbReference type="ARBA" id="ARBA00001933"/>
    </source>
</evidence>
<evidence type="ECO:0000259" key="4">
    <source>
        <dbReference type="Pfam" id="PF00291"/>
    </source>
</evidence>
<keyword evidence="3" id="KW-0456">Lyase</keyword>
<evidence type="ECO:0000256" key="3">
    <source>
        <dbReference type="ARBA" id="ARBA00023239"/>
    </source>
</evidence>
<feature type="domain" description="Tryptophan synthase beta chain-like PALP" evidence="4">
    <location>
        <begin position="68"/>
        <end position="359"/>
    </location>
</feature>
<dbReference type="PANTHER" id="PTHR48078:SF6">
    <property type="entry name" value="L-THREONINE DEHYDRATASE CATABOLIC TDCB"/>
    <property type="match status" value="1"/>
</dbReference>
<name>A0ABT0LDV3_9GAMM</name>
<gene>
    <name evidence="5" type="ORF">L2764_15735</name>
</gene>
<dbReference type="SUPFAM" id="SSF53686">
    <property type="entry name" value="Tryptophan synthase beta subunit-like PLP-dependent enzymes"/>
    <property type="match status" value="1"/>
</dbReference>
<dbReference type="InterPro" id="IPR000634">
    <property type="entry name" value="Ser/Thr_deHydtase_PyrdxlP-BS"/>
</dbReference>
<evidence type="ECO:0000313" key="5">
    <source>
        <dbReference type="EMBL" id="MCL1125881.1"/>
    </source>
</evidence>
<protein>
    <submittedName>
        <fullName evidence="5">Threonine synthase</fullName>
    </submittedName>
</protein>
<dbReference type="Proteomes" id="UP001203423">
    <property type="component" value="Unassembled WGS sequence"/>
</dbReference>
<dbReference type="PANTHER" id="PTHR48078">
    <property type="entry name" value="THREONINE DEHYDRATASE, MITOCHONDRIAL-RELATED"/>
    <property type="match status" value="1"/>
</dbReference>
<dbReference type="CDD" id="cd01563">
    <property type="entry name" value="Thr-synth_1"/>
    <property type="match status" value="1"/>
</dbReference>
<dbReference type="EMBL" id="JAKIKS010000065">
    <property type="protein sequence ID" value="MCL1125881.1"/>
    <property type="molecule type" value="Genomic_DNA"/>
</dbReference>
<evidence type="ECO:0000256" key="2">
    <source>
        <dbReference type="ARBA" id="ARBA00022898"/>
    </source>
</evidence>
<keyword evidence="2" id="KW-0663">Pyridoxal phosphate</keyword>
<comment type="cofactor">
    <cofactor evidence="1">
        <name>pyridoxal 5'-phosphate</name>
        <dbReference type="ChEBI" id="CHEBI:597326"/>
    </cofactor>
</comment>
<dbReference type="InterPro" id="IPR050147">
    <property type="entry name" value="Ser/Thr_Dehydratase"/>
</dbReference>
<evidence type="ECO:0000313" key="6">
    <source>
        <dbReference type="Proteomes" id="UP001203423"/>
    </source>
</evidence>